<dbReference type="SUPFAM" id="SSF56300">
    <property type="entry name" value="Metallo-dependent phosphatases"/>
    <property type="match status" value="2"/>
</dbReference>
<sequence>MKNYYFRKAKALSMIFFMFFGATLIAQNFELQLLHYADVDGNEESALDAVDEFSALVDYFQNDPTYASNTLTVTSGDLIIPGPRFYAAENTAVRSLSGSNEPGHLDIAFANAFGVDASGFGNHEFDQGPGELFDAAFSSESSNGVTFPGSNFPWLSTNIDFTADGDFSGVVGTDGDNVTNLNSQVAKYAIVTIDGETIGLVGAVAPSFPDITSLGDLTITPAPGSSVAQLAAEIQPSVDALTNAGVNKIILLAHMQSISIEKQLATLLDGVDIIVAGGSNTRMGDSNDTLFSNSLVTDTSFDEPYPFQAADASGDPVLVVNVDGDYKYLGRLVVEFDNNGVIDLNELDDTLSGAYPANESLVTSLSAIPNPTVVALRDAVQGVISAQYNNIVGFSSVYLDGRRSQVRTQETNLGNLTADANLWYANLLNPAADAGVDISLKNGGGLRTEIGSAVLPGGSNDPNDIVFSPPANNGVSEGHLRATLRFDNGLVRLTMTAEELISIIEHGLADVSPGNEPGRFPQVGGMSFVYDPNQPAGSRLVDLIVDRGDTDLNNDVVIVDNGVNVAPNGITFNMVTLNFLANGGDSYPFDQLSAPNRINYYSGTGFGESVDFPDGDLVNDPGNNGTFSYTGGEQDAMAEFMSTFHPDNPSAYSIAETDADQDTRISIAQNFELQILHYADVDGNEESALDAVDEFSALVDYFQNDPTYASNTLTVTSGDLIIPGPRFYAAENTAVRSLSGSNEPGHLDIAFANAFGVDASGFGNHEFDQGPGELFDAAFSSESSNGVTFPGSNFPWLSTNIDFTADGDFSGVVGTDGDNVTNLNSQVAKYAIVTIDGETIGLVGAVAPSFPDITSLGDLTITPAPGSSVAQLAAEIQPSVDALTNAGVNKIILLAHMQSISIEKQLATLLDGVDIIVAGGSNTRMGDSNDTLFSNSLVTDTSFDEPYPFQAADASGDPVLVVNVDGDYKYLGRLVVEFDNNGVIDLNELDDTLSGAYPANESLVTSLSAIPNPTVVALRDAVQGVISAQYNNIVGFSSVYLDGRRSQVRTQETNLGNLTADANLWYANLLNPAADAGVDISLKNGGGLRTEIGSAVLPGGSNDPNDIVFSPPANNGVSEGHLRATLRFDNGLVRLTMTAEELISIIEHGLADVSPGNEPGRFPQVGGMSFVYDPNQPAGSRLVDLIVDRGDTDLNNDVVIVDNGVNVAPNGITFNMVTLNFLANGGDSYPFDQLSAPNRINYYSGTGFGESVDFPDGDLVNDPGNNGTFSYTGGEQDAMAEFMSTFHPDNPSAYSIAETDADQDTRISIAQPNLQITEIFPGQSGTDLTEDWFEILNTGDVAWVSGVDGDLYYDDESADATTADLIQGITDIQPGERVIVLITDNNAVAIDAFNLVWSEVVDLAGIEIGFTDGSGLGGGGDAVTLWEGDPMTTAPIATGSYPDTGANDGQSYDLELAEFSTVGNSSFAVETLALGGSTSDVPNIGSPGNVPPAAPNLVITEIFSGQDGDDVTEDWFEIYNSGTVAWTSGINDDLYYDDESADASTADLIQGISVIPPGGYAIVLITENTAGEVSNFITVWSEVLDLTGVEVGYSDGAGLGGGGDAVNIWLGDPTLSMPIDTASYPDTAANDGQTYDVELSAFSTVGNSNNAVATNVLGGDMMDVPNIGSPGNATGTGTSVEVEFTEVYDSVMENEGSITLTVSVSEAPTANVTVDVDIFSGGTAAEGVDFTLSSAQTVTFPSGSTDNQTITIPILDNMDDGSDLYFMVNLQNAVGANIGSEDVFSVYILDDDTVVPLENASVLDANYLTSYLVDASGTAEITAYDPSSQRLFVTNSSSIEVLDFSDPSNITSITSISLPANTDGVQSVAVSNGILAAAISADPSTDPGFVMFADTDGNNQVIVKVGALPDMITFTPDGTKLLSANEGEPNSDYSIDPEGSVSIIDVTGGLADIDQSDVTTLNFNAFDSQLATLLADGVRIFGPGASVSQDLEPEYIAVSDDNQMAYVALQENNAMATVDLTTNTIVSVSSFGLKDHSMVNNSLDTSDETDFVFNASWPIYGMYMPDGIDYFNIGGTGYVITANEGDAREYNGFEEERKLDDSDYVLDPSVFSNADVLALETNLGDINISNASGNLDGDAEFEEIHVYGSRSFSIFNANTGDIVSDSGNDFEVITAAHPVYGAIFNASNSNNSFKNRSDNKGPEPEAVIVEEINGAYYAFVLLERIGGVMIYDVTQPNAPVFIQYLNSRNAIAGAEEDGDLGPEGIVFVNENDSPIGTALIVVSNEVSATLSIYSLDNVTLGLEEFNYNNNFSMFPNPANTIVNFSKADDYELYDLSGRLVKQVKDSIFINVESLTAGMYVITNSKGLSKKLIVK</sequence>
<feature type="domain" description="Choice-of-anchor I" evidence="8">
    <location>
        <begin position="1806"/>
        <end position="2294"/>
    </location>
</feature>
<feature type="domain" description="Secretion system C-terminal sorting" evidence="7">
    <location>
        <begin position="2313"/>
        <end position="2373"/>
    </location>
</feature>
<protein>
    <submittedName>
        <fullName evidence="9">Choice-of-anchor I family protein</fullName>
    </submittedName>
</protein>
<evidence type="ECO:0000313" key="10">
    <source>
        <dbReference type="Proteomes" id="UP001259492"/>
    </source>
</evidence>
<dbReference type="RefSeq" id="WP_311427618.1">
    <property type="nucleotide sequence ID" value="NZ_JAVRIA010000004.1"/>
</dbReference>
<dbReference type="EMBL" id="JAVRIA010000004">
    <property type="protein sequence ID" value="MDT0558853.1"/>
    <property type="molecule type" value="Genomic_DNA"/>
</dbReference>
<feature type="domain" description="5'-Nucleotidase C-terminal" evidence="5">
    <location>
        <begin position="1034"/>
        <end position="1230"/>
    </location>
</feature>
<dbReference type="PANTHER" id="PTHR11575">
    <property type="entry name" value="5'-NUCLEOTIDASE-RELATED"/>
    <property type="match status" value="1"/>
</dbReference>
<evidence type="ECO:0000259" key="6">
    <source>
        <dbReference type="Pfam" id="PF03160"/>
    </source>
</evidence>
<dbReference type="InterPro" id="IPR006179">
    <property type="entry name" value="5_nucleotidase/apyrase"/>
</dbReference>
<evidence type="ECO:0000256" key="2">
    <source>
        <dbReference type="ARBA" id="ARBA00022737"/>
    </source>
</evidence>
<dbReference type="NCBIfam" id="NF038117">
    <property type="entry name" value="choice_anch_I"/>
    <property type="match status" value="1"/>
</dbReference>
<dbReference type="InterPro" id="IPR026444">
    <property type="entry name" value="Secre_tail"/>
</dbReference>
<organism evidence="9 10">
    <name type="scientific">Microcosmobacter mediterraneus</name>
    <dbReference type="NCBI Taxonomy" id="3075607"/>
    <lineage>
        <taxon>Bacteria</taxon>
        <taxon>Pseudomonadati</taxon>
        <taxon>Bacteroidota</taxon>
        <taxon>Flavobacteriia</taxon>
        <taxon>Flavobacteriales</taxon>
        <taxon>Flavobacteriaceae</taxon>
        <taxon>Microcosmobacter</taxon>
    </lineage>
</organism>
<dbReference type="Pfam" id="PF02872">
    <property type="entry name" value="5_nucleotid_C"/>
    <property type="match status" value="2"/>
</dbReference>
<dbReference type="InterPro" id="IPR003644">
    <property type="entry name" value="Calx_beta"/>
</dbReference>
<dbReference type="PANTHER" id="PTHR11575:SF24">
    <property type="entry name" value="5'-NUCLEOTIDASE"/>
    <property type="match status" value="1"/>
</dbReference>
<dbReference type="InterPro" id="IPR036907">
    <property type="entry name" value="5'-Nucleotdase_C_sf"/>
</dbReference>
<feature type="chain" id="PRO_5045528808" evidence="4">
    <location>
        <begin position="27"/>
        <end position="2374"/>
    </location>
</feature>
<dbReference type="SUPFAM" id="SSF141072">
    <property type="entry name" value="CalX-like"/>
    <property type="match status" value="1"/>
</dbReference>
<gene>
    <name evidence="9" type="ORF">RM697_09345</name>
</gene>
<dbReference type="Pfam" id="PF22494">
    <property type="entry name" value="choice_anch_I"/>
    <property type="match status" value="1"/>
</dbReference>
<dbReference type="Pfam" id="PF18962">
    <property type="entry name" value="Por_Secre_tail"/>
    <property type="match status" value="1"/>
</dbReference>
<dbReference type="InterPro" id="IPR029052">
    <property type="entry name" value="Metallo-depent_PP-like"/>
</dbReference>
<dbReference type="SUPFAM" id="SSF55816">
    <property type="entry name" value="5'-nucleotidase (syn. UDP-sugar hydrolase), C-terminal domain"/>
    <property type="match status" value="2"/>
</dbReference>
<reference evidence="9 10" key="1">
    <citation type="submission" date="2023-09" db="EMBL/GenBank/DDBJ databases">
        <authorList>
            <person name="Rey-Velasco X."/>
        </authorList>
    </citation>
    <scope>NUCLEOTIDE SEQUENCE [LARGE SCALE GENOMIC DNA]</scope>
    <source>
        <strain evidence="9 10">W332</strain>
    </source>
</reference>
<dbReference type="Gene3D" id="3.60.21.10">
    <property type="match status" value="2"/>
</dbReference>
<dbReference type="SUPFAM" id="SSF63825">
    <property type="entry name" value="YWTD domain"/>
    <property type="match status" value="1"/>
</dbReference>
<dbReference type="InterPro" id="IPR008334">
    <property type="entry name" value="5'-Nucleotdase_C"/>
</dbReference>
<feature type="signal peptide" evidence="4">
    <location>
        <begin position="1"/>
        <end position="26"/>
    </location>
</feature>
<evidence type="ECO:0000259" key="7">
    <source>
        <dbReference type="Pfam" id="PF18962"/>
    </source>
</evidence>
<dbReference type="Proteomes" id="UP001259492">
    <property type="component" value="Unassembled WGS sequence"/>
</dbReference>
<keyword evidence="2" id="KW-0677">Repeat</keyword>
<keyword evidence="3" id="KW-0106">Calcium</keyword>
<evidence type="ECO:0000256" key="4">
    <source>
        <dbReference type="SAM" id="SignalP"/>
    </source>
</evidence>
<feature type="domain" description="Calx-beta" evidence="6">
    <location>
        <begin position="1681"/>
        <end position="1792"/>
    </location>
</feature>
<accession>A0ABU2YP61</accession>
<dbReference type="NCBIfam" id="TIGR04183">
    <property type="entry name" value="Por_Secre_tail"/>
    <property type="match status" value="1"/>
</dbReference>
<dbReference type="InterPro" id="IPR038081">
    <property type="entry name" value="CalX-like_sf"/>
</dbReference>
<dbReference type="Gene3D" id="3.90.780.10">
    <property type="entry name" value="5'-Nucleotidase, C-terminal domain"/>
    <property type="match status" value="2"/>
</dbReference>
<evidence type="ECO:0000259" key="5">
    <source>
        <dbReference type="Pfam" id="PF02872"/>
    </source>
</evidence>
<dbReference type="InterPro" id="IPR055188">
    <property type="entry name" value="Choice_anch_I"/>
</dbReference>
<evidence type="ECO:0000313" key="9">
    <source>
        <dbReference type="EMBL" id="MDT0558853.1"/>
    </source>
</evidence>
<evidence type="ECO:0000256" key="1">
    <source>
        <dbReference type="ARBA" id="ARBA00022729"/>
    </source>
</evidence>
<evidence type="ECO:0000259" key="8">
    <source>
        <dbReference type="Pfam" id="PF22494"/>
    </source>
</evidence>
<dbReference type="Gene3D" id="2.60.40.2030">
    <property type="match status" value="1"/>
</dbReference>
<comment type="caution">
    <text evidence="9">The sequence shown here is derived from an EMBL/GenBank/DDBJ whole genome shotgun (WGS) entry which is preliminary data.</text>
</comment>
<feature type="domain" description="5'-Nucleotidase C-terminal" evidence="5">
    <location>
        <begin position="392"/>
        <end position="588"/>
    </location>
</feature>
<name>A0ABU2YP61_9FLAO</name>
<proteinExistence type="predicted"/>
<keyword evidence="10" id="KW-1185">Reference proteome</keyword>
<keyword evidence="1 4" id="KW-0732">Signal</keyword>
<evidence type="ECO:0000256" key="3">
    <source>
        <dbReference type="ARBA" id="ARBA00022837"/>
    </source>
</evidence>
<dbReference type="Pfam" id="PF03160">
    <property type="entry name" value="Calx-beta"/>
    <property type="match status" value="1"/>
</dbReference>